<evidence type="ECO:0000313" key="2">
    <source>
        <dbReference type="EMBL" id="VDL58151.1"/>
    </source>
</evidence>
<protein>
    <submittedName>
        <fullName evidence="4">Transposase</fullName>
    </submittedName>
</protein>
<dbReference type="OrthoDB" id="6271264at2759"/>
<dbReference type="WBParaSite" id="HDID_0000583501-mRNA-1">
    <property type="protein sequence ID" value="HDID_0000583501-mRNA-1"/>
    <property type="gene ID" value="HDID_0000583501"/>
</dbReference>
<proteinExistence type="predicted"/>
<dbReference type="Proteomes" id="UP000274504">
    <property type="component" value="Unassembled WGS sequence"/>
</dbReference>
<sequence>MMLTAWYHLGMRVNRAHTERLLHEEAGDKSVNDSFLSQQRRVHLNSPLRGTPRSNL</sequence>
<name>A0A0R3SLM0_HYMDI</name>
<gene>
    <name evidence="2" type="ORF">HDID_LOCUS5833</name>
</gene>
<organism evidence="4">
    <name type="scientific">Hymenolepis diminuta</name>
    <name type="common">Rat tapeworm</name>
    <dbReference type="NCBI Taxonomy" id="6216"/>
    <lineage>
        <taxon>Eukaryota</taxon>
        <taxon>Metazoa</taxon>
        <taxon>Spiralia</taxon>
        <taxon>Lophotrochozoa</taxon>
        <taxon>Platyhelminthes</taxon>
        <taxon>Cestoda</taxon>
        <taxon>Eucestoda</taxon>
        <taxon>Cyclophyllidea</taxon>
        <taxon>Hymenolepididae</taxon>
        <taxon>Hymenolepis</taxon>
    </lineage>
</organism>
<reference evidence="2 3" key="2">
    <citation type="submission" date="2018-11" db="EMBL/GenBank/DDBJ databases">
        <authorList>
            <consortium name="Pathogen Informatics"/>
        </authorList>
    </citation>
    <scope>NUCLEOTIDE SEQUENCE [LARGE SCALE GENOMIC DNA]</scope>
</reference>
<dbReference type="AlphaFoldDB" id="A0A0R3SLM0"/>
<feature type="region of interest" description="Disordered" evidence="1">
    <location>
        <begin position="25"/>
        <end position="56"/>
    </location>
</feature>
<evidence type="ECO:0000313" key="4">
    <source>
        <dbReference type="WBParaSite" id="HDID_0000583501-mRNA-1"/>
    </source>
</evidence>
<evidence type="ECO:0000256" key="1">
    <source>
        <dbReference type="SAM" id="MobiDB-lite"/>
    </source>
</evidence>
<reference evidence="4" key="1">
    <citation type="submission" date="2017-02" db="UniProtKB">
        <authorList>
            <consortium name="WormBaseParasite"/>
        </authorList>
    </citation>
    <scope>IDENTIFICATION</scope>
</reference>
<evidence type="ECO:0000313" key="3">
    <source>
        <dbReference type="Proteomes" id="UP000274504"/>
    </source>
</evidence>
<accession>A0A0R3SLM0</accession>
<dbReference type="EMBL" id="UYSG01003523">
    <property type="protein sequence ID" value="VDL58151.1"/>
    <property type="molecule type" value="Genomic_DNA"/>
</dbReference>